<evidence type="ECO:0000259" key="15">
    <source>
        <dbReference type="PROSITE" id="PS51767"/>
    </source>
</evidence>
<feature type="signal peptide" evidence="14">
    <location>
        <begin position="1"/>
        <end position="21"/>
    </location>
</feature>
<evidence type="ECO:0000256" key="14">
    <source>
        <dbReference type="SAM" id="SignalP"/>
    </source>
</evidence>
<evidence type="ECO:0000256" key="11">
    <source>
        <dbReference type="PIRSR" id="PIRSR601461-2"/>
    </source>
</evidence>
<evidence type="ECO:0000256" key="13">
    <source>
        <dbReference type="SAM" id="MobiDB-lite"/>
    </source>
</evidence>
<keyword evidence="8" id="KW-0865">Zymogen</keyword>
<proteinExistence type="inferred from homology"/>
<keyword evidence="6 12" id="KW-0064">Aspartyl protease</keyword>
<dbReference type="GO" id="GO:0004190">
    <property type="term" value="F:aspartic-type endopeptidase activity"/>
    <property type="evidence" value="ECO:0007669"/>
    <property type="project" value="UniProtKB-KW"/>
</dbReference>
<dbReference type="EC" id="3.4.23.21" evidence="3"/>
<dbReference type="OrthoDB" id="771136at2759"/>
<dbReference type="STRING" id="35722.A0A0B7N5L4"/>
<dbReference type="EMBL" id="LN725192">
    <property type="protein sequence ID" value="CEP10765.1"/>
    <property type="molecule type" value="Genomic_DNA"/>
</dbReference>
<feature type="compositionally biased region" description="Low complexity" evidence="13">
    <location>
        <begin position="474"/>
        <end position="495"/>
    </location>
</feature>
<feature type="region of interest" description="Disordered" evidence="13">
    <location>
        <begin position="473"/>
        <end position="495"/>
    </location>
</feature>
<dbReference type="PRINTS" id="PR00792">
    <property type="entry name" value="PEPSIN"/>
</dbReference>
<dbReference type="MEROPS" id="A01.013"/>
<dbReference type="InterPro" id="IPR001461">
    <property type="entry name" value="Aspartic_peptidase_A1"/>
</dbReference>
<dbReference type="InterPro" id="IPR001969">
    <property type="entry name" value="Aspartic_peptidase_AS"/>
</dbReference>
<comment type="catalytic activity">
    <reaction evidence="1">
        <text>Hydrolysis of proteins with broad specificity similar to that of pepsin A, preferring hydrophobic residues at P1 and P1'. Clots milk and activates trypsinogen. Does not cleave 4-Gln-|-His-5, but does cleave 10-His-|-Leu-11 and 12-Val-|-Glu-13 in B chain of insulin.</text>
        <dbReference type="EC" id="3.4.23.21"/>
    </reaction>
</comment>
<dbReference type="PROSITE" id="PS51767">
    <property type="entry name" value="PEPTIDASE_A1"/>
    <property type="match status" value="1"/>
</dbReference>
<feature type="disulfide bond" evidence="11">
    <location>
        <begin position="108"/>
        <end position="113"/>
    </location>
</feature>
<keyword evidence="5 14" id="KW-0732">Signal</keyword>
<dbReference type="Gene3D" id="2.40.70.10">
    <property type="entry name" value="Acid Proteases"/>
    <property type="match status" value="2"/>
</dbReference>
<evidence type="ECO:0000256" key="7">
    <source>
        <dbReference type="ARBA" id="ARBA00022801"/>
    </source>
</evidence>
<accession>A0A0B7N5L4</accession>
<evidence type="ECO:0000313" key="16">
    <source>
        <dbReference type="EMBL" id="CEP10765.1"/>
    </source>
</evidence>
<evidence type="ECO:0000256" key="1">
    <source>
        <dbReference type="ARBA" id="ARBA00001130"/>
    </source>
</evidence>
<organism evidence="16 17">
    <name type="scientific">Parasitella parasitica</name>
    <dbReference type="NCBI Taxonomy" id="35722"/>
    <lineage>
        <taxon>Eukaryota</taxon>
        <taxon>Fungi</taxon>
        <taxon>Fungi incertae sedis</taxon>
        <taxon>Mucoromycota</taxon>
        <taxon>Mucoromycotina</taxon>
        <taxon>Mucoromycetes</taxon>
        <taxon>Mucorales</taxon>
        <taxon>Mucorineae</taxon>
        <taxon>Mucoraceae</taxon>
        <taxon>Parasitella</taxon>
    </lineage>
</organism>
<gene>
    <name evidence="16" type="primary">PARPA_04530.1 scaffold 14269</name>
</gene>
<dbReference type="CDD" id="cd05471">
    <property type="entry name" value="pepsin_like"/>
    <property type="match status" value="1"/>
</dbReference>
<evidence type="ECO:0000256" key="4">
    <source>
        <dbReference type="ARBA" id="ARBA00022670"/>
    </source>
</evidence>
<dbReference type="PANTHER" id="PTHR47966">
    <property type="entry name" value="BETA-SITE APP-CLEAVING ENZYME, ISOFORM A-RELATED"/>
    <property type="match status" value="1"/>
</dbReference>
<keyword evidence="9 11" id="KW-1015">Disulfide bond</keyword>
<sequence>MKITVAILALTASAAVIHTEAAATAEDGILRSTIIRNPRQANPLQAARRRYQILNKRKLDKRDPFNAALYNDQGSQYLIEVGIGTPPQHFAVTLDTGSADLWVPSTECPASSCPFYRFDVSNSSTFKTLNKPFGIQYGIGSVNGTYATDTVSVGGASIPNQQFGLASITQDIMQPNPSAGGVGSNTPEPFNTSSSNAVEANGILGLGFPSLTQANSQGEGAYNPFVFNLASQNVIKEPIFSIFLNSISEPNWSGEIIFGGIDQSKFDGELSYLPVASLTTRSSSGGRTRSSNSSSNAGYYYWMVYGQGLGVKNSNTGSNPSWRLREVGAYILDTGTTLTYLPTSVATDIVAAFAGENNYALDRQSGVFIVDCATAKSPAMFQLQMSQSSSVSDSPLTLSVPASELVIPIDGTSADNAQVCMFGIAPLGGAGGIGSNMYLVGDSVLRSAYMVFDMGQNRVGLAANKNIGGSITVGNSTSNSSPGASSTESSSGGDQSIKSSVAITVGALAITSLVMAAF</sequence>
<keyword evidence="17" id="KW-1185">Reference proteome</keyword>
<reference evidence="16 17" key="1">
    <citation type="submission" date="2014-09" db="EMBL/GenBank/DDBJ databases">
        <authorList>
            <person name="Ellenberger Sabrina"/>
        </authorList>
    </citation>
    <scope>NUCLEOTIDE SEQUENCE [LARGE SCALE GENOMIC DNA]</scope>
    <source>
        <strain evidence="16 17">CBS 412.66</strain>
    </source>
</reference>
<keyword evidence="4 12" id="KW-0645">Protease</keyword>
<evidence type="ECO:0000256" key="10">
    <source>
        <dbReference type="PIRSR" id="PIRSR601461-1"/>
    </source>
</evidence>
<name>A0A0B7N5L4_9FUNG</name>
<dbReference type="GO" id="GO:0006508">
    <property type="term" value="P:proteolysis"/>
    <property type="evidence" value="ECO:0007669"/>
    <property type="project" value="UniProtKB-KW"/>
</dbReference>
<dbReference type="InterPro" id="IPR034164">
    <property type="entry name" value="Pepsin-like_dom"/>
</dbReference>
<dbReference type="SUPFAM" id="SSF50630">
    <property type="entry name" value="Acid proteases"/>
    <property type="match status" value="1"/>
</dbReference>
<evidence type="ECO:0000256" key="2">
    <source>
        <dbReference type="ARBA" id="ARBA00007447"/>
    </source>
</evidence>
<dbReference type="Pfam" id="PF00026">
    <property type="entry name" value="Asp"/>
    <property type="match status" value="1"/>
</dbReference>
<protein>
    <recommendedName>
        <fullName evidence="3">rhizopuspepsin</fullName>
        <ecNumber evidence="3">3.4.23.21</ecNumber>
    </recommendedName>
</protein>
<evidence type="ECO:0000256" key="6">
    <source>
        <dbReference type="ARBA" id="ARBA00022750"/>
    </source>
</evidence>
<feature type="active site" evidence="10">
    <location>
        <position position="333"/>
    </location>
</feature>
<dbReference type="InterPro" id="IPR021109">
    <property type="entry name" value="Peptidase_aspartic_dom_sf"/>
</dbReference>
<feature type="active site" evidence="10">
    <location>
        <position position="95"/>
    </location>
</feature>
<comment type="similarity">
    <text evidence="2 12">Belongs to the peptidase A1 family.</text>
</comment>
<dbReference type="AlphaFoldDB" id="A0A0B7N5L4"/>
<evidence type="ECO:0000256" key="12">
    <source>
        <dbReference type="RuleBase" id="RU000454"/>
    </source>
</evidence>
<feature type="chain" id="PRO_5002120217" description="rhizopuspepsin" evidence="14">
    <location>
        <begin position="22"/>
        <end position="518"/>
    </location>
</feature>
<dbReference type="PROSITE" id="PS00141">
    <property type="entry name" value="ASP_PROTEASE"/>
    <property type="match status" value="1"/>
</dbReference>
<dbReference type="Proteomes" id="UP000054107">
    <property type="component" value="Unassembled WGS sequence"/>
</dbReference>
<evidence type="ECO:0000256" key="5">
    <source>
        <dbReference type="ARBA" id="ARBA00022729"/>
    </source>
</evidence>
<dbReference type="PANTHER" id="PTHR47966:SF65">
    <property type="entry name" value="ASPARTIC-TYPE ENDOPEPTIDASE"/>
    <property type="match status" value="1"/>
</dbReference>
<evidence type="ECO:0000256" key="9">
    <source>
        <dbReference type="ARBA" id="ARBA00023157"/>
    </source>
</evidence>
<feature type="domain" description="Peptidase A1" evidence="15">
    <location>
        <begin position="77"/>
        <end position="462"/>
    </location>
</feature>
<dbReference type="InterPro" id="IPR033121">
    <property type="entry name" value="PEPTIDASE_A1"/>
</dbReference>
<evidence type="ECO:0000313" key="17">
    <source>
        <dbReference type="Proteomes" id="UP000054107"/>
    </source>
</evidence>
<evidence type="ECO:0000256" key="3">
    <source>
        <dbReference type="ARBA" id="ARBA00013205"/>
    </source>
</evidence>
<evidence type="ECO:0000256" key="8">
    <source>
        <dbReference type="ARBA" id="ARBA00023145"/>
    </source>
</evidence>
<dbReference type="FunFam" id="2.40.70.10:FF:000008">
    <property type="entry name" value="Cathepsin D"/>
    <property type="match status" value="1"/>
</dbReference>
<keyword evidence="7 12" id="KW-0378">Hydrolase</keyword>